<dbReference type="Proteomes" id="UP001066276">
    <property type="component" value="Chromosome 11"/>
</dbReference>
<reference evidence="1" key="1">
    <citation type="journal article" date="2022" name="bioRxiv">
        <title>Sequencing and chromosome-scale assembly of the giantPleurodeles waltlgenome.</title>
        <authorList>
            <person name="Brown T."/>
            <person name="Elewa A."/>
            <person name="Iarovenko S."/>
            <person name="Subramanian E."/>
            <person name="Araus A.J."/>
            <person name="Petzold A."/>
            <person name="Susuki M."/>
            <person name="Suzuki K.-i.T."/>
            <person name="Hayashi T."/>
            <person name="Toyoda A."/>
            <person name="Oliveira C."/>
            <person name="Osipova E."/>
            <person name="Leigh N.D."/>
            <person name="Simon A."/>
            <person name="Yun M.H."/>
        </authorList>
    </citation>
    <scope>NUCLEOTIDE SEQUENCE</scope>
    <source>
        <strain evidence="1">20211129_DDA</strain>
        <tissue evidence="1">Liver</tissue>
    </source>
</reference>
<evidence type="ECO:0000313" key="1">
    <source>
        <dbReference type="EMBL" id="KAJ1090784.1"/>
    </source>
</evidence>
<evidence type="ECO:0000313" key="2">
    <source>
        <dbReference type="Proteomes" id="UP001066276"/>
    </source>
</evidence>
<sequence>CRENLLDVLGPLIKIIELAESVRVLGDPLPTDLVAGWAQRVVCLLGNVKCAISTERRCSLLIKIDPKLGELAALEAGAD</sequence>
<protein>
    <submittedName>
        <fullName evidence="1">Uncharacterized protein</fullName>
    </submittedName>
</protein>
<accession>A0AAV7LJX5</accession>
<keyword evidence="2" id="KW-1185">Reference proteome</keyword>
<proteinExistence type="predicted"/>
<dbReference type="AlphaFoldDB" id="A0AAV7LJX5"/>
<dbReference type="EMBL" id="JANPWB010000015">
    <property type="protein sequence ID" value="KAJ1090784.1"/>
    <property type="molecule type" value="Genomic_DNA"/>
</dbReference>
<feature type="non-terminal residue" evidence="1">
    <location>
        <position position="79"/>
    </location>
</feature>
<comment type="caution">
    <text evidence="1">The sequence shown here is derived from an EMBL/GenBank/DDBJ whole genome shotgun (WGS) entry which is preliminary data.</text>
</comment>
<gene>
    <name evidence="1" type="ORF">NDU88_003913</name>
</gene>
<name>A0AAV7LJX5_PLEWA</name>
<feature type="non-terminal residue" evidence="1">
    <location>
        <position position="1"/>
    </location>
</feature>
<organism evidence="1 2">
    <name type="scientific">Pleurodeles waltl</name>
    <name type="common">Iberian ribbed newt</name>
    <dbReference type="NCBI Taxonomy" id="8319"/>
    <lineage>
        <taxon>Eukaryota</taxon>
        <taxon>Metazoa</taxon>
        <taxon>Chordata</taxon>
        <taxon>Craniata</taxon>
        <taxon>Vertebrata</taxon>
        <taxon>Euteleostomi</taxon>
        <taxon>Amphibia</taxon>
        <taxon>Batrachia</taxon>
        <taxon>Caudata</taxon>
        <taxon>Salamandroidea</taxon>
        <taxon>Salamandridae</taxon>
        <taxon>Pleurodelinae</taxon>
        <taxon>Pleurodeles</taxon>
    </lineage>
</organism>